<evidence type="ECO:0000259" key="2">
    <source>
        <dbReference type="Pfam" id="PF01558"/>
    </source>
</evidence>
<dbReference type="GO" id="GO:0006979">
    <property type="term" value="P:response to oxidative stress"/>
    <property type="evidence" value="ECO:0007669"/>
    <property type="project" value="TreeGrafter"/>
</dbReference>
<comment type="caution">
    <text evidence="3">The sequence shown here is derived from an EMBL/GenBank/DDBJ whole genome shotgun (WGS) entry which is preliminary data.</text>
</comment>
<sequence>KYDVLEGLKKNGKFLLNTIWTPEEVNEKLPASMKRYIAENNIDFYTLNAVKIAQEIGLGGRINMIMQAAFFKIANIIPVEDAVKYLKDAVVKSYGKKGEKVVNMNNAAIDKGVESVVKIEVPADWK</sequence>
<organism evidence="3 4">
    <name type="scientific">Clostridium perfringens</name>
    <dbReference type="NCBI Taxonomy" id="1502"/>
    <lineage>
        <taxon>Bacteria</taxon>
        <taxon>Bacillati</taxon>
        <taxon>Bacillota</taxon>
        <taxon>Clostridia</taxon>
        <taxon>Eubacteriales</taxon>
        <taxon>Clostridiaceae</taxon>
        <taxon>Clostridium</taxon>
    </lineage>
</organism>
<feature type="domain" description="Pyruvate/ketoisovalerate oxidoreductase catalytic" evidence="2">
    <location>
        <begin position="3"/>
        <end position="114"/>
    </location>
</feature>
<name>A0AAW9IHL7_CLOPF</name>
<dbReference type="PANTHER" id="PTHR32154:SF0">
    <property type="entry name" value="PYRUVATE-FLAVODOXIN OXIDOREDUCTASE-RELATED"/>
    <property type="match status" value="1"/>
</dbReference>
<protein>
    <submittedName>
        <fullName evidence="3">Pyruvate:ferredoxin (Flavodoxin) oxidoreductase</fullName>
    </submittedName>
</protein>
<keyword evidence="1" id="KW-0560">Oxidoreductase</keyword>
<dbReference type="RefSeq" id="WP_322459612.1">
    <property type="nucleotide sequence ID" value="NZ_WNVC01001565.1"/>
</dbReference>
<proteinExistence type="predicted"/>
<dbReference type="InterPro" id="IPR050722">
    <property type="entry name" value="Pyruvate:ferred/Flavod_OxRd"/>
</dbReference>
<feature type="non-terminal residue" evidence="3">
    <location>
        <position position="126"/>
    </location>
</feature>
<evidence type="ECO:0000313" key="4">
    <source>
        <dbReference type="Proteomes" id="UP001291306"/>
    </source>
</evidence>
<accession>A0AAW9IHL7</accession>
<dbReference type="PANTHER" id="PTHR32154">
    <property type="entry name" value="PYRUVATE-FLAVODOXIN OXIDOREDUCTASE-RELATED"/>
    <property type="match status" value="1"/>
</dbReference>
<dbReference type="AlphaFoldDB" id="A0AAW9IHL7"/>
<dbReference type="SUPFAM" id="SSF53323">
    <property type="entry name" value="Pyruvate-ferredoxin oxidoreductase, PFOR, domain III"/>
    <property type="match status" value="1"/>
</dbReference>
<dbReference type="EMBL" id="WNVC01001565">
    <property type="protein sequence ID" value="MDZ5001571.1"/>
    <property type="molecule type" value="Genomic_DNA"/>
</dbReference>
<evidence type="ECO:0000313" key="3">
    <source>
        <dbReference type="EMBL" id="MDZ5001571.1"/>
    </source>
</evidence>
<dbReference type="GO" id="GO:0016903">
    <property type="term" value="F:oxidoreductase activity, acting on the aldehyde or oxo group of donors"/>
    <property type="evidence" value="ECO:0007669"/>
    <property type="project" value="InterPro"/>
</dbReference>
<dbReference type="Proteomes" id="UP001291306">
    <property type="component" value="Unassembled WGS sequence"/>
</dbReference>
<dbReference type="Pfam" id="PF01558">
    <property type="entry name" value="POR"/>
    <property type="match status" value="1"/>
</dbReference>
<reference evidence="3" key="1">
    <citation type="submission" date="2019-11" db="EMBL/GenBank/DDBJ databases">
        <title>Characterization of Clostridium perfringens isolates from swine manure treated agricultural soils.</title>
        <authorList>
            <person name="Wushke S.T."/>
        </authorList>
    </citation>
    <scope>NUCLEOTIDE SEQUENCE</scope>
    <source>
        <strain evidence="3">X26</strain>
    </source>
</reference>
<feature type="non-terminal residue" evidence="3">
    <location>
        <position position="1"/>
    </location>
</feature>
<gene>
    <name evidence="3" type="ORF">GNF79_21470</name>
</gene>
<dbReference type="InterPro" id="IPR019752">
    <property type="entry name" value="Pyrv/ketoisovalerate_OxRed_cat"/>
</dbReference>
<dbReference type="InterPro" id="IPR002869">
    <property type="entry name" value="Pyrv_flavodox_OxRed_cen"/>
</dbReference>
<keyword evidence="3" id="KW-0670">Pyruvate</keyword>
<dbReference type="Gene3D" id="3.40.920.10">
    <property type="entry name" value="Pyruvate-ferredoxin oxidoreductase, PFOR, domain III"/>
    <property type="match status" value="1"/>
</dbReference>
<evidence type="ECO:0000256" key="1">
    <source>
        <dbReference type="ARBA" id="ARBA00023002"/>
    </source>
</evidence>